<dbReference type="AlphaFoldDB" id="A0A9Y2IJB2"/>
<accession>A0A9Y2IJB2</accession>
<dbReference type="EMBL" id="CP127294">
    <property type="protein sequence ID" value="WIX81380.1"/>
    <property type="molecule type" value="Genomic_DNA"/>
</dbReference>
<dbReference type="GO" id="GO:0047372">
    <property type="term" value="F:monoacylglycerol lipase activity"/>
    <property type="evidence" value="ECO:0007669"/>
    <property type="project" value="TreeGrafter"/>
</dbReference>
<protein>
    <submittedName>
        <fullName evidence="2">Alpha/beta hydrolase</fullName>
    </submittedName>
</protein>
<feature type="domain" description="AB hydrolase-1" evidence="1">
    <location>
        <begin position="16"/>
        <end position="233"/>
    </location>
</feature>
<proteinExistence type="predicted"/>
<dbReference type="Proteomes" id="UP001236014">
    <property type="component" value="Chromosome"/>
</dbReference>
<reference evidence="2 3" key="1">
    <citation type="submission" date="2023-06" db="EMBL/GenBank/DDBJ databases">
        <authorList>
            <person name="Oyuntsetseg B."/>
            <person name="Kim S.B."/>
        </authorList>
    </citation>
    <scope>NUCLEOTIDE SEQUENCE [LARGE SCALE GENOMIC DNA]</scope>
    <source>
        <strain evidence="2 3">2-15</strain>
    </source>
</reference>
<dbReference type="GO" id="GO:0016020">
    <property type="term" value="C:membrane"/>
    <property type="evidence" value="ECO:0007669"/>
    <property type="project" value="TreeGrafter"/>
</dbReference>
<name>A0A9Y2IJB2_9PSEU</name>
<keyword evidence="3" id="KW-1185">Reference proteome</keyword>
<evidence type="ECO:0000313" key="2">
    <source>
        <dbReference type="EMBL" id="WIX81380.1"/>
    </source>
</evidence>
<dbReference type="InterPro" id="IPR000073">
    <property type="entry name" value="AB_hydrolase_1"/>
</dbReference>
<dbReference type="RefSeq" id="WP_285971977.1">
    <property type="nucleotide sequence ID" value="NZ_CP127294.1"/>
</dbReference>
<keyword evidence="2" id="KW-0378">Hydrolase</keyword>
<evidence type="ECO:0000313" key="3">
    <source>
        <dbReference type="Proteomes" id="UP001236014"/>
    </source>
</evidence>
<dbReference type="PANTHER" id="PTHR43798">
    <property type="entry name" value="MONOACYLGLYCEROL LIPASE"/>
    <property type="match status" value="1"/>
</dbReference>
<gene>
    <name evidence="2" type="ORF">QRX50_11770</name>
</gene>
<dbReference type="KEGG" id="acab:QRX50_11770"/>
<dbReference type="Gene3D" id="3.40.50.1820">
    <property type="entry name" value="alpha/beta hydrolase"/>
    <property type="match status" value="1"/>
</dbReference>
<dbReference type="SUPFAM" id="SSF53474">
    <property type="entry name" value="alpha/beta-Hydrolases"/>
    <property type="match status" value="1"/>
</dbReference>
<dbReference type="PRINTS" id="PR00111">
    <property type="entry name" value="ABHYDROLASE"/>
</dbReference>
<dbReference type="Pfam" id="PF12697">
    <property type="entry name" value="Abhydrolase_6"/>
    <property type="match status" value="1"/>
</dbReference>
<organism evidence="2 3">
    <name type="scientific">Amycolatopsis carbonis</name>
    <dbReference type="NCBI Taxonomy" id="715471"/>
    <lineage>
        <taxon>Bacteria</taxon>
        <taxon>Bacillati</taxon>
        <taxon>Actinomycetota</taxon>
        <taxon>Actinomycetes</taxon>
        <taxon>Pseudonocardiales</taxon>
        <taxon>Pseudonocardiaceae</taxon>
        <taxon>Amycolatopsis</taxon>
    </lineage>
</organism>
<sequence length="245" mass="24921">METLKLRTDGSGEPAVLLLHGLGATGAVWDGLAELLDRRLLVPDLPGHGGSAPLPAYSFAALARTVAAALDGVGPVVVAGHSLGGVVALELASGRHRMDVAGVLAVGVKVEWSAEDLERAAAMAARAPRLFASREDAEVAYLKVAGLTGLAPADPGGVVETADGWRLALDSAAFGVGAPEMPRLLAEATCPVVLAAGADDPMSRPEQLRALGADSVTLPGLGHNAHVEDPAALLPLLTQLTPREQ</sequence>
<dbReference type="InterPro" id="IPR050266">
    <property type="entry name" value="AB_hydrolase_sf"/>
</dbReference>
<dbReference type="PANTHER" id="PTHR43798:SF5">
    <property type="entry name" value="MONOACYLGLYCEROL LIPASE ABHD6"/>
    <property type="match status" value="1"/>
</dbReference>
<evidence type="ECO:0000259" key="1">
    <source>
        <dbReference type="Pfam" id="PF12697"/>
    </source>
</evidence>
<dbReference type="GO" id="GO:0046464">
    <property type="term" value="P:acylglycerol catabolic process"/>
    <property type="evidence" value="ECO:0007669"/>
    <property type="project" value="TreeGrafter"/>
</dbReference>
<dbReference type="InterPro" id="IPR029058">
    <property type="entry name" value="AB_hydrolase_fold"/>
</dbReference>